<dbReference type="OrthoDB" id="10294897at2759"/>
<comment type="caution">
    <text evidence="2">The sequence shown here is derived from an EMBL/GenBank/DDBJ whole genome shotgun (WGS) entry which is preliminary data.</text>
</comment>
<dbReference type="AlphaFoldDB" id="A0A7J6YEJ4"/>
<evidence type="ECO:0000313" key="2">
    <source>
        <dbReference type="EMBL" id="KAF5225184.1"/>
    </source>
</evidence>
<gene>
    <name evidence="2" type="ORF">ECC02_001729</name>
</gene>
<name>A0A7J6YEJ4_TRYCR</name>
<dbReference type="VEuPathDB" id="TriTrypDB:ECC02_001729"/>
<evidence type="ECO:0000313" key="3">
    <source>
        <dbReference type="Proteomes" id="UP000583944"/>
    </source>
</evidence>
<dbReference type="VEuPathDB" id="TriTrypDB:BCY84_15150"/>
<reference evidence="2 3" key="1">
    <citation type="journal article" date="2019" name="Genome Biol. Evol.">
        <title>Nanopore Sequencing Significantly Improves Genome Assembly of the Protozoan Parasite Trypanosoma cruzi.</title>
        <authorList>
            <person name="Diaz-Viraque F."/>
            <person name="Pita S."/>
            <person name="Greif G."/>
            <person name="de Souza R.C.M."/>
            <person name="Iraola G."/>
            <person name="Robello C."/>
        </authorList>
    </citation>
    <scope>NUCLEOTIDE SEQUENCE [LARGE SCALE GENOMIC DNA]</scope>
    <source>
        <strain evidence="2 3">Berenice</strain>
    </source>
</reference>
<sequence length="347" mass="37898">MHLPHGIARVSTPSHHGSQRRRARSAYSFTRSLLADTITSNDATISPPLAATAYPWRNAVPGKCILKTPRARDSSSIFVVAAAAAEGHCRRVHFDEESIVTKGINGGVLDRDDALGVSLPISGINAPEKSLNASVAEEVPYTVAWGEDSEWFNELFGLKAPPSRGGKRNVGPLIEGDLTLHSNTKEDPARCTRFVGHRAIISLSHAMPNTPLGGASWGNTSNFTDSAGSAVHVSSSRSRPRINAVRRVPEDHAHARAAVGRGGESNRFVTPPRLRLAPKVSSTKNCFWDRPKSLGVEWKSERQVIPPQRRLCNFTAPRLCFVNFGRDGGKHERRRRGEWLIPTNIHA</sequence>
<protein>
    <submittedName>
        <fullName evidence="2">Uncharacterized protein</fullName>
    </submittedName>
</protein>
<feature type="region of interest" description="Disordered" evidence="1">
    <location>
        <begin position="1"/>
        <end position="22"/>
    </location>
</feature>
<dbReference type="EMBL" id="JABDHM010000008">
    <property type="protein sequence ID" value="KAF5225184.1"/>
    <property type="molecule type" value="Genomic_DNA"/>
</dbReference>
<accession>A0A7J6YEJ4</accession>
<organism evidence="2 3">
    <name type="scientific">Trypanosoma cruzi</name>
    <dbReference type="NCBI Taxonomy" id="5693"/>
    <lineage>
        <taxon>Eukaryota</taxon>
        <taxon>Discoba</taxon>
        <taxon>Euglenozoa</taxon>
        <taxon>Kinetoplastea</taxon>
        <taxon>Metakinetoplastina</taxon>
        <taxon>Trypanosomatida</taxon>
        <taxon>Trypanosomatidae</taxon>
        <taxon>Trypanosoma</taxon>
        <taxon>Schizotrypanum</taxon>
    </lineage>
</organism>
<evidence type="ECO:0000256" key="1">
    <source>
        <dbReference type="SAM" id="MobiDB-lite"/>
    </source>
</evidence>
<dbReference type="Proteomes" id="UP000583944">
    <property type="component" value="Unassembled WGS sequence"/>
</dbReference>
<proteinExistence type="predicted"/>